<sequence>MKRFFIKLRHLTWRRVINKIRQIIDNMITGFTFRKIPQQNLELFEKLENIAGEIPDSNSSTYYSKADIKIGIITDEFMYNYYKDAARFITVGRDNFKEIIDNADIDILMYVSCWRGMHGDDWYGDERHGEIPEVIEYANARDITTVFQSIEDPTNYERYLPIAAKCDYIFTTDADCVERYKEDTGNENSFLLEYGVNPLFHNPIGIN</sequence>
<reference evidence="1" key="2">
    <citation type="journal article" date="2021" name="PeerJ">
        <title>Extensive microbial diversity within the chicken gut microbiome revealed by metagenomics and culture.</title>
        <authorList>
            <person name="Gilroy R."/>
            <person name="Ravi A."/>
            <person name="Getino M."/>
            <person name="Pursley I."/>
            <person name="Horton D.L."/>
            <person name="Alikhan N.F."/>
            <person name="Baker D."/>
            <person name="Gharbi K."/>
            <person name="Hall N."/>
            <person name="Watson M."/>
            <person name="Adriaenssens E.M."/>
            <person name="Foster-Nyarko E."/>
            <person name="Jarju S."/>
            <person name="Secka A."/>
            <person name="Antonio M."/>
            <person name="Oren A."/>
            <person name="Chaudhuri R.R."/>
            <person name="La Ragione R."/>
            <person name="Hildebrand F."/>
            <person name="Pallen M.J."/>
        </authorList>
    </citation>
    <scope>NUCLEOTIDE SEQUENCE</scope>
    <source>
        <strain evidence="1">CHK176-22527</strain>
    </source>
</reference>
<dbReference type="Proteomes" id="UP000824159">
    <property type="component" value="Unassembled WGS sequence"/>
</dbReference>
<gene>
    <name evidence="1" type="ORF">IAD12_07355</name>
</gene>
<name>A0A9D1KWE5_9FIRM</name>
<protein>
    <submittedName>
        <fullName evidence="1">Uncharacterized protein</fullName>
    </submittedName>
</protein>
<comment type="caution">
    <text evidence="1">The sequence shown here is derived from an EMBL/GenBank/DDBJ whole genome shotgun (WGS) entry which is preliminary data.</text>
</comment>
<evidence type="ECO:0000313" key="2">
    <source>
        <dbReference type="Proteomes" id="UP000824159"/>
    </source>
</evidence>
<dbReference type="AlphaFoldDB" id="A0A9D1KWE5"/>
<organism evidence="1 2">
    <name type="scientific">Candidatus Allocopromorpha excrementavium</name>
    <dbReference type="NCBI Taxonomy" id="2840741"/>
    <lineage>
        <taxon>Bacteria</taxon>
        <taxon>Bacillati</taxon>
        <taxon>Bacillota</taxon>
        <taxon>Clostridia</taxon>
        <taxon>Eubacteriales</taxon>
        <taxon>Eubacteriaceae</taxon>
        <taxon>Eubacteriaceae incertae sedis</taxon>
        <taxon>Candidatus Allocopromorpha</taxon>
    </lineage>
</organism>
<reference evidence="1" key="1">
    <citation type="submission" date="2020-10" db="EMBL/GenBank/DDBJ databases">
        <authorList>
            <person name="Gilroy R."/>
        </authorList>
    </citation>
    <scope>NUCLEOTIDE SEQUENCE</scope>
    <source>
        <strain evidence="1">CHK176-22527</strain>
    </source>
</reference>
<dbReference type="EMBL" id="DVLX01000088">
    <property type="protein sequence ID" value="HIU00056.1"/>
    <property type="molecule type" value="Genomic_DNA"/>
</dbReference>
<evidence type="ECO:0000313" key="1">
    <source>
        <dbReference type="EMBL" id="HIU00056.1"/>
    </source>
</evidence>
<feature type="non-terminal residue" evidence="1">
    <location>
        <position position="207"/>
    </location>
</feature>
<accession>A0A9D1KWE5</accession>
<proteinExistence type="predicted"/>